<dbReference type="GO" id="GO:0015031">
    <property type="term" value="P:protein transport"/>
    <property type="evidence" value="ECO:0007669"/>
    <property type="project" value="UniProtKB-KW"/>
</dbReference>
<dbReference type="EMBL" id="CP016248">
    <property type="protein sequence ID" value="ANQ08605.1"/>
    <property type="molecule type" value="Genomic_DNA"/>
</dbReference>
<evidence type="ECO:0000256" key="4">
    <source>
        <dbReference type="ARBA" id="ARBA00023136"/>
    </source>
</evidence>
<keyword evidence="2" id="KW-0813">Transport</keyword>
<organism evidence="6 7">
    <name type="scientific">Plasmodium coatneyi</name>
    <dbReference type="NCBI Taxonomy" id="208452"/>
    <lineage>
        <taxon>Eukaryota</taxon>
        <taxon>Sar</taxon>
        <taxon>Alveolata</taxon>
        <taxon>Apicomplexa</taxon>
        <taxon>Aconoidasida</taxon>
        <taxon>Haemosporida</taxon>
        <taxon>Plasmodiidae</taxon>
        <taxon>Plasmodium</taxon>
    </lineage>
</organism>
<evidence type="ECO:0000256" key="1">
    <source>
        <dbReference type="ARBA" id="ARBA00005324"/>
    </source>
</evidence>
<dbReference type="OrthoDB" id="370767at2759"/>
<sequence>MSGIRALYLFAPVAEGGEHALIYERHFPNMEVYARCVQTHNYVNVSKLRKVEELLKEQIIRRSFQVVDTHSEFVQLNRTICCYSVRVKNKVVFPFLLMRRNSFLLIVLLLMEGENSESPQVEAANNANKLLYYNFMQDFLTYMEGKMVKRGSCLFTHYRQGSHNKVVVLQKIRTMGDAYITSTIPFGRHIRQGSSPFIYYLEGDMYKRGDVLQSSFFPFYNFLMLANRDKSVHLGEDAPTVCSSYLPQGRVQFTFPSQQSESDKDSIFSNDDLEDANSSMGTLENLPSAFAKRKEANDVLYVNAKPAFVSPTKGTRTNRKTRETFFKLLVKFYTLARRDNLAMGETPLPPNADYHLYLFFLYNYCTRLGKHQQIPIENHFAENESVKISRGNIQTYVPVYVHERSKRAPTHLLIREELTGFVTSLENRSAEVKGEIILQCDDERYLDVDLTLELDDHVCDLYAADFANVEKRGKTLHIQVATKHTSNKVLTYYFRDVPSPLIGSYTLKRASDKCAQVDLALQWNKNAPSISLDKKITEPFFVRLPFHGEIVGHSLKCNLGKIKIEGRQEIKWTLLDLPRESRACLSGTVQMSHTDVGAKQLAAEVHLLSKCSYSKTAVITMSEEIHPEQFFHARGLKLLSS</sequence>
<evidence type="ECO:0008006" key="8">
    <source>
        <dbReference type="Google" id="ProtNLM"/>
    </source>
</evidence>
<keyword evidence="4" id="KW-0472">Membrane</keyword>
<dbReference type="GO" id="GO:0005764">
    <property type="term" value="C:lysosome"/>
    <property type="evidence" value="ECO:0007669"/>
    <property type="project" value="TreeGrafter"/>
</dbReference>
<keyword evidence="3" id="KW-0653">Protein transport</keyword>
<dbReference type="VEuPathDB" id="PlasmoDB:PCOAH_00030400"/>
<dbReference type="KEGG" id="pcot:PCOAH_00030400"/>
<dbReference type="GO" id="GO:0005770">
    <property type="term" value="C:late endosome"/>
    <property type="evidence" value="ECO:0007669"/>
    <property type="project" value="TreeGrafter"/>
</dbReference>
<dbReference type="PANTHER" id="PTHR16082">
    <property type="entry name" value="AP-5 COMPLEX SUBUNIT MU-1"/>
    <property type="match status" value="1"/>
</dbReference>
<accession>A0A1B1E147</accession>
<evidence type="ECO:0000256" key="5">
    <source>
        <dbReference type="ARBA" id="ARBA00029433"/>
    </source>
</evidence>
<dbReference type="GO" id="GO:0016197">
    <property type="term" value="P:endosomal transport"/>
    <property type="evidence" value="ECO:0007669"/>
    <property type="project" value="TreeGrafter"/>
</dbReference>
<reference evidence="7" key="1">
    <citation type="submission" date="2016-06" db="EMBL/GenBank/DDBJ databases">
        <title>First high quality genome sequence of Plasmodium coatneyi using continuous long reads from single molecule, real-time sequencing.</title>
        <authorList>
            <person name="Chien J.-T."/>
            <person name="Pakala S.B."/>
            <person name="Geraldo J.A."/>
            <person name="Lapp S.A."/>
            <person name="Barnwell J.W."/>
            <person name="Kissinger J.C."/>
            <person name="Galinski M.R."/>
            <person name="Humphrey J.C."/>
        </authorList>
    </citation>
    <scope>NUCLEOTIDE SEQUENCE [LARGE SCALE GENOMIC DNA]</scope>
    <source>
        <strain evidence="7">Hackeri</strain>
    </source>
</reference>
<dbReference type="GO" id="GO:0030119">
    <property type="term" value="C:AP-type membrane coat adaptor complex"/>
    <property type="evidence" value="ECO:0007669"/>
    <property type="project" value="TreeGrafter"/>
</dbReference>
<dbReference type="RefSeq" id="XP_019915300.1">
    <property type="nucleotide sequence ID" value="XM_020059841.1"/>
</dbReference>
<name>A0A1B1E147_9APIC</name>
<dbReference type="GeneID" id="30909771"/>
<evidence type="ECO:0000256" key="2">
    <source>
        <dbReference type="ARBA" id="ARBA00022448"/>
    </source>
</evidence>
<proteinExistence type="inferred from homology"/>
<comment type="similarity">
    <text evidence="1">Belongs to the adaptor complexes medium subunit family.</text>
</comment>
<dbReference type="InterPro" id="IPR039591">
    <property type="entry name" value="AP5M1"/>
</dbReference>
<evidence type="ECO:0000313" key="7">
    <source>
        <dbReference type="Proteomes" id="UP000092716"/>
    </source>
</evidence>
<dbReference type="PANTHER" id="PTHR16082:SF2">
    <property type="entry name" value="AP-5 COMPLEX SUBUNIT MU-1"/>
    <property type="match status" value="1"/>
</dbReference>
<dbReference type="GO" id="GO:0005829">
    <property type="term" value="C:cytosol"/>
    <property type="evidence" value="ECO:0007669"/>
    <property type="project" value="TreeGrafter"/>
</dbReference>
<comment type="subcellular location">
    <subcellularLocation>
        <location evidence="5">Endomembrane system</location>
        <topology evidence="5">Peripheral membrane protein</topology>
        <orientation evidence="5">Cytoplasmic side</orientation>
    </subcellularLocation>
</comment>
<evidence type="ECO:0000313" key="6">
    <source>
        <dbReference type="EMBL" id="ANQ08605.1"/>
    </source>
</evidence>
<dbReference type="AlphaFoldDB" id="A0A1B1E147"/>
<dbReference type="Proteomes" id="UP000092716">
    <property type="component" value="Chromosome 10"/>
</dbReference>
<gene>
    <name evidence="6" type="ORF">PCOAH_00030400</name>
</gene>
<keyword evidence="7" id="KW-1185">Reference proteome</keyword>
<evidence type="ECO:0000256" key="3">
    <source>
        <dbReference type="ARBA" id="ARBA00022927"/>
    </source>
</evidence>
<protein>
    <recommendedName>
        <fullName evidence="8">MHD domain-containing protein</fullName>
    </recommendedName>
</protein>